<protein>
    <submittedName>
        <fullName evidence="1">Uncharacterized protein</fullName>
    </submittedName>
</protein>
<dbReference type="RefSeq" id="XP_018038175.1">
    <property type="nucleotide sequence ID" value="XM_018177850.1"/>
</dbReference>
<name>A0A177CLT1_9PLEO</name>
<reference evidence="1 2" key="1">
    <citation type="submission" date="2016-05" db="EMBL/GenBank/DDBJ databases">
        <title>Comparative analysis of secretome profiles of manganese(II)-oxidizing ascomycete fungi.</title>
        <authorList>
            <consortium name="DOE Joint Genome Institute"/>
            <person name="Zeiner C.A."/>
            <person name="Purvine S.O."/>
            <person name="Zink E.M."/>
            <person name="Wu S."/>
            <person name="Pasa-Tolic L."/>
            <person name="Chaput D.L."/>
            <person name="Haridas S."/>
            <person name="Grigoriev I.V."/>
            <person name="Santelli C.M."/>
            <person name="Hansel C.M."/>
        </authorList>
    </citation>
    <scope>NUCLEOTIDE SEQUENCE [LARGE SCALE GENOMIC DNA]</scope>
    <source>
        <strain evidence="1 2">AP3s5-JAC2a</strain>
    </source>
</reference>
<dbReference type="OrthoDB" id="4160379at2759"/>
<sequence>MPRLSRLEALHRKERDSLLARQKASATDSGNTDMALNTNWMRRTGWAKTFADSDRSFLAKVAQMPQVAEHGLLLGTSNGTDLYS</sequence>
<evidence type="ECO:0000313" key="2">
    <source>
        <dbReference type="Proteomes" id="UP000077069"/>
    </source>
</evidence>
<dbReference type="InParanoid" id="A0A177CLT1"/>
<dbReference type="EMBL" id="KV441550">
    <property type="protein sequence ID" value="OAG07810.1"/>
    <property type="molecule type" value="Genomic_DNA"/>
</dbReference>
<accession>A0A177CLT1</accession>
<keyword evidence="2" id="KW-1185">Reference proteome</keyword>
<dbReference type="Proteomes" id="UP000077069">
    <property type="component" value="Unassembled WGS sequence"/>
</dbReference>
<dbReference type="STRING" id="1460663.A0A177CLT1"/>
<organism evidence="1 2">
    <name type="scientific">Paraphaeosphaeria sporulosa</name>
    <dbReference type="NCBI Taxonomy" id="1460663"/>
    <lineage>
        <taxon>Eukaryota</taxon>
        <taxon>Fungi</taxon>
        <taxon>Dikarya</taxon>
        <taxon>Ascomycota</taxon>
        <taxon>Pezizomycotina</taxon>
        <taxon>Dothideomycetes</taxon>
        <taxon>Pleosporomycetidae</taxon>
        <taxon>Pleosporales</taxon>
        <taxon>Massarineae</taxon>
        <taxon>Didymosphaeriaceae</taxon>
        <taxon>Paraphaeosphaeria</taxon>
    </lineage>
</organism>
<dbReference type="AlphaFoldDB" id="A0A177CLT1"/>
<proteinExistence type="predicted"/>
<dbReference type="GeneID" id="28761336"/>
<evidence type="ECO:0000313" key="1">
    <source>
        <dbReference type="EMBL" id="OAG07810.1"/>
    </source>
</evidence>
<gene>
    <name evidence="1" type="ORF">CC84DRAFT_1161884</name>
</gene>